<accession>A0A7W6KIM7</accession>
<dbReference type="RefSeq" id="WP_183482129.1">
    <property type="nucleotide sequence ID" value="NZ_JACIDZ010000001.1"/>
</dbReference>
<evidence type="ECO:0000313" key="2">
    <source>
        <dbReference type="EMBL" id="MBB4120605.1"/>
    </source>
</evidence>
<evidence type="ECO:0000259" key="1">
    <source>
        <dbReference type="Pfam" id="PF05368"/>
    </source>
</evidence>
<protein>
    <submittedName>
        <fullName evidence="2">NAD(P)H dehydrogenase (Quinone)</fullName>
        <ecNumber evidence="2">1.6.5.2</ecNumber>
    </submittedName>
</protein>
<dbReference type="SUPFAM" id="SSF51735">
    <property type="entry name" value="NAD(P)-binding Rossmann-fold domains"/>
    <property type="match status" value="1"/>
</dbReference>
<dbReference type="EC" id="1.6.5.2" evidence="2"/>
<name>A0A7W6KIM7_9HYPH</name>
<dbReference type="Gene3D" id="3.40.50.720">
    <property type="entry name" value="NAD(P)-binding Rossmann-like Domain"/>
    <property type="match status" value="1"/>
</dbReference>
<dbReference type="Proteomes" id="UP000530571">
    <property type="component" value="Unassembled WGS sequence"/>
</dbReference>
<dbReference type="PANTHER" id="PTHR47129:SF1">
    <property type="entry name" value="NMRA-LIKE DOMAIN-CONTAINING PROTEIN"/>
    <property type="match status" value="1"/>
</dbReference>
<dbReference type="PANTHER" id="PTHR47129">
    <property type="entry name" value="QUINONE OXIDOREDUCTASE 2"/>
    <property type="match status" value="1"/>
</dbReference>
<comment type="caution">
    <text evidence="2">The sequence shown here is derived from an EMBL/GenBank/DDBJ whole genome shotgun (WGS) entry which is preliminary data.</text>
</comment>
<sequence length="293" mass="30956">MTNTTVLVTGASGKLGRETLDILLANGKPAEQIIATTRAVEKLSDYAEKGVTVRKADFNDPASLPDAFAGAARIAIISTDAIDPGTDRVAQHAAAVEAARKAGARHLVYTSLPDPENSKISFAPDHLGSEKAVIASGLGYTILRNSWYQENLLMALPHAFSQAVWASAAGNGKQSFIGHEDCARAIAAALLANDDHSSILTLNDGESRTVEEIAALASEVTGKPLKVEHISAEALREGLVGAGLPPFVVDLSVSADENIRAGGFDIVNDDFEKLTGRKPRPLRAFFEENKAAF</sequence>
<evidence type="ECO:0000313" key="3">
    <source>
        <dbReference type="Proteomes" id="UP000530571"/>
    </source>
</evidence>
<dbReference type="InterPro" id="IPR052718">
    <property type="entry name" value="NmrA-type_oxidoreductase"/>
</dbReference>
<keyword evidence="3" id="KW-1185">Reference proteome</keyword>
<dbReference type="GO" id="GO:0003955">
    <property type="term" value="F:NAD(P)H dehydrogenase (quinone) activity"/>
    <property type="evidence" value="ECO:0007669"/>
    <property type="project" value="UniProtKB-EC"/>
</dbReference>
<dbReference type="Pfam" id="PF05368">
    <property type="entry name" value="NmrA"/>
    <property type="match status" value="1"/>
</dbReference>
<proteinExistence type="predicted"/>
<reference evidence="2 3" key="1">
    <citation type="submission" date="2020-08" db="EMBL/GenBank/DDBJ databases">
        <title>Genomic Encyclopedia of Type Strains, Phase IV (KMG-IV): sequencing the most valuable type-strain genomes for metagenomic binning, comparative biology and taxonomic classification.</title>
        <authorList>
            <person name="Goeker M."/>
        </authorList>
    </citation>
    <scope>NUCLEOTIDE SEQUENCE [LARGE SCALE GENOMIC DNA]</scope>
    <source>
        <strain evidence="2 3">DSM 28101</strain>
    </source>
</reference>
<keyword evidence="2" id="KW-0560">Oxidoreductase</keyword>
<dbReference type="AlphaFoldDB" id="A0A7W6KIM7"/>
<dbReference type="EMBL" id="JACIDZ010000001">
    <property type="protein sequence ID" value="MBB4120605.1"/>
    <property type="molecule type" value="Genomic_DNA"/>
</dbReference>
<dbReference type="InterPro" id="IPR008030">
    <property type="entry name" value="NmrA-like"/>
</dbReference>
<organism evidence="2 3">
    <name type="scientific">Martelella radicis</name>
    <dbReference type="NCBI Taxonomy" id="1397476"/>
    <lineage>
        <taxon>Bacteria</taxon>
        <taxon>Pseudomonadati</taxon>
        <taxon>Pseudomonadota</taxon>
        <taxon>Alphaproteobacteria</taxon>
        <taxon>Hyphomicrobiales</taxon>
        <taxon>Aurantimonadaceae</taxon>
        <taxon>Martelella</taxon>
    </lineage>
</organism>
<gene>
    <name evidence="2" type="ORF">GGR30_000500</name>
</gene>
<dbReference type="InterPro" id="IPR036291">
    <property type="entry name" value="NAD(P)-bd_dom_sf"/>
</dbReference>
<dbReference type="Gene3D" id="3.90.25.10">
    <property type="entry name" value="UDP-galactose 4-epimerase, domain 1"/>
    <property type="match status" value="1"/>
</dbReference>
<feature type="domain" description="NmrA-like" evidence="1">
    <location>
        <begin position="3"/>
        <end position="239"/>
    </location>
</feature>